<reference evidence="2 3" key="1">
    <citation type="submission" date="2018-05" db="EMBL/GenBank/DDBJ databases">
        <title>Genomic Encyclopedia of Archaeal and Bacterial Type Strains, Phase II (KMG-II): from individual species to whole genera.</title>
        <authorList>
            <person name="Goeker M."/>
        </authorList>
    </citation>
    <scope>NUCLEOTIDE SEQUENCE [LARGE SCALE GENOMIC DNA]</scope>
    <source>
        <strain evidence="2 3">DSM 45184</strain>
    </source>
</reference>
<name>A0A316FHC0_9ACTN</name>
<gene>
    <name evidence="2" type="ORF">BC793_108295</name>
</gene>
<evidence type="ECO:0000313" key="2">
    <source>
        <dbReference type="EMBL" id="PWK47180.1"/>
    </source>
</evidence>
<dbReference type="RefSeq" id="WP_109594505.1">
    <property type="nucleotide sequence ID" value="NZ_BONA01000049.1"/>
</dbReference>
<accession>A0A316FHC0</accession>
<protein>
    <recommendedName>
        <fullName evidence="4">PknH-like protein</fullName>
    </recommendedName>
</protein>
<evidence type="ECO:0000256" key="1">
    <source>
        <dbReference type="SAM" id="SignalP"/>
    </source>
</evidence>
<dbReference type="AlphaFoldDB" id="A0A316FHC0"/>
<proteinExistence type="predicted"/>
<feature type="signal peptide" evidence="1">
    <location>
        <begin position="1"/>
        <end position="25"/>
    </location>
</feature>
<organism evidence="2 3">
    <name type="scientific">Actinoplanes xinjiangensis</name>
    <dbReference type="NCBI Taxonomy" id="512350"/>
    <lineage>
        <taxon>Bacteria</taxon>
        <taxon>Bacillati</taxon>
        <taxon>Actinomycetota</taxon>
        <taxon>Actinomycetes</taxon>
        <taxon>Micromonosporales</taxon>
        <taxon>Micromonosporaceae</taxon>
        <taxon>Actinoplanes</taxon>
    </lineage>
</organism>
<evidence type="ECO:0000313" key="3">
    <source>
        <dbReference type="Proteomes" id="UP000245697"/>
    </source>
</evidence>
<feature type="chain" id="PRO_5039378590" description="PknH-like protein" evidence="1">
    <location>
        <begin position="26"/>
        <end position="231"/>
    </location>
</feature>
<dbReference type="EMBL" id="QGGR01000008">
    <property type="protein sequence ID" value="PWK47180.1"/>
    <property type="molecule type" value="Genomic_DNA"/>
</dbReference>
<dbReference type="Proteomes" id="UP000245697">
    <property type="component" value="Unassembled WGS sequence"/>
</dbReference>
<sequence length="231" mass="23938">MQSKSMRIAASAGLLCVSMTACTTADPAVTTSAATESSPVAATSGASAATTDGIPASALLQPADVGGAQAEPLERGDFAHVRPLRPCGADRYPSDGSRTDAVAVRYAVPGAQEASTPSVVVEFLGRHESGGAAEQFRDIGAALKRCPGGLGEGQHKWEIVESDGDSMLIRIGQRFAYADEEPATVNHYAALSRVNDAVVVVADLGWENIDGSEQLVRDLIKKAEQRAASLT</sequence>
<evidence type="ECO:0008006" key="4">
    <source>
        <dbReference type="Google" id="ProtNLM"/>
    </source>
</evidence>
<dbReference type="PROSITE" id="PS51257">
    <property type="entry name" value="PROKAR_LIPOPROTEIN"/>
    <property type="match status" value="1"/>
</dbReference>
<keyword evidence="3" id="KW-1185">Reference proteome</keyword>
<keyword evidence="1" id="KW-0732">Signal</keyword>
<dbReference type="OrthoDB" id="3293604at2"/>
<comment type="caution">
    <text evidence="2">The sequence shown here is derived from an EMBL/GenBank/DDBJ whole genome shotgun (WGS) entry which is preliminary data.</text>
</comment>